<evidence type="ECO:0008006" key="11">
    <source>
        <dbReference type="Google" id="ProtNLM"/>
    </source>
</evidence>
<protein>
    <recommendedName>
        <fullName evidence="11">B-block binding subunit of TFIIIC domain-containing protein</fullName>
    </recommendedName>
</protein>
<feature type="compositionally biased region" description="Basic and acidic residues" evidence="6">
    <location>
        <begin position="708"/>
        <end position="717"/>
    </location>
</feature>
<name>A0A9Q1I721_CONCO</name>
<evidence type="ECO:0000256" key="5">
    <source>
        <dbReference type="ARBA" id="ARBA00023242"/>
    </source>
</evidence>
<dbReference type="CDD" id="cd16169">
    <property type="entry name" value="Tau138_eWH"/>
    <property type="match status" value="1"/>
</dbReference>
<evidence type="ECO:0000313" key="9">
    <source>
        <dbReference type="EMBL" id="KAJ8284131.1"/>
    </source>
</evidence>
<dbReference type="Proteomes" id="UP001152803">
    <property type="component" value="Unassembled WGS sequence"/>
</dbReference>
<keyword evidence="10" id="KW-1185">Reference proteome</keyword>
<dbReference type="GO" id="GO:0003677">
    <property type="term" value="F:DNA binding"/>
    <property type="evidence" value="ECO:0007669"/>
    <property type="project" value="UniProtKB-KW"/>
</dbReference>
<evidence type="ECO:0000313" key="10">
    <source>
        <dbReference type="Proteomes" id="UP001152803"/>
    </source>
</evidence>
<dbReference type="InterPro" id="IPR044210">
    <property type="entry name" value="Tfc3-like"/>
</dbReference>
<evidence type="ECO:0000256" key="2">
    <source>
        <dbReference type="ARBA" id="ARBA00022553"/>
    </source>
</evidence>
<evidence type="ECO:0000256" key="3">
    <source>
        <dbReference type="ARBA" id="ARBA00023125"/>
    </source>
</evidence>
<evidence type="ECO:0000259" key="8">
    <source>
        <dbReference type="Pfam" id="PF24101"/>
    </source>
</evidence>
<dbReference type="InterPro" id="IPR035625">
    <property type="entry name" value="Tfc3-like_eWH"/>
</dbReference>
<dbReference type="Pfam" id="PF04182">
    <property type="entry name" value="B-block_TFIIIC"/>
    <property type="match status" value="1"/>
</dbReference>
<comment type="subcellular location">
    <subcellularLocation>
        <location evidence="1">Nucleus</location>
    </subcellularLocation>
</comment>
<feature type="region of interest" description="Disordered" evidence="6">
    <location>
        <begin position="1022"/>
        <end position="1043"/>
    </location>
</feature>
<feature type="region of interest" description="Disordered" evidence="6">
    <location>
        <begin position="320"/>
        <end position="339"/>
    </location>
</feature>
<dbReference type="Pfam" id="PF24101">
    <property type="entry name" value="WHD_GTF3C1"/>
    <property type="match status" value="1"/>
</dbReference>
<feature type="compositionally biased region" description="Acidic residues" evidence="6">
    <location>
        <begin position="321"/>
        <end position="330"/>
    </location>
</feature>
<dbReference type="PANTHER" id="PTHR15180:SF1">
    <property type="entry name" value="GENERAL TRANSCRIPTION FACTOR 3C POLYPEPTIDE 1"/>
    <property type="match status" value="1"/>
</dbReference>
<evidence type="ECO:0000256" key="1">
    <source>
        <dbReference type="ARBA" id="ARBA00004123"/>
    </source>
</evidence>
<dbReference type="PANTHER" id="PTHR15180">
    <property type="entry name" value="GENERAL TRANSCRIPTION FACTOR 3C POLYPEPTIDE 1"/>
    <property type="match status" value="1"/>
</dbReference>
<feature type="region of interest" description="Disordered" evidence="6">
    <location>
        <begin position="1154"/>
        <end position="1201"/>
    </location>
</feature>
<keyword evidence="4" id="KW-0804">Transcription</keyword>
<feature type="region of interest" description="Disordered" evidence="6">
    <location>
        <begin position="1776"/>
        <end position="1904"/>
    </location>
</feature>
<feature type="region of interest" description="Disordered" evidence="6">
    <location>
        <begin position="785"/>
        <end position="835"/>
    </location>
</feature>
<gene>
    <name evidence="9" type="ORF">COCON_G00029810</name>
</gene>
<dbReference type="OrthoDB" id="68020at2759"/>
<dbReference type="GO" id="GO:0005634">
    <property type="term" value="C:nucleus"/>
    <property type="evidence" value="ECO:0007669"/>
    <property type="project" value="UniProtKB-SubCell"/>
</dbReference>
<reference evidence="9" key="1">
    <citation type="journal article" date="2023" name="Science">
        <title>Genome structures resolve the early diversification of teleost fishes.</title>
        <authorList>
            <person name="Parey E."/>
            <person name="Louis A."/>
            <person name="Montfort J."/>
            <person name="Bouchez O."/>
            <person name="Roques C."/>
            <person name="Iampietro C."/>
            <person name="Lluch J."/>
            <person name="Castinel A."/>
            <person name="Donnadieu C."/>
            <person name="Desvignes T."/>
            <person name="Floi Bucao C."/>
            <person name="Jouanno E."/>
            <person name="Wen M."/>
            <person name="Mejri S."/>
            <person name="Dirks R."/>
            <person name="Jansen H."/>
            <person name="Henkel C."/>
            <person name="Chen W.J."/>
            <person name="Zahm M."/>
            <person name="Cabau C."/>
            <person name="Klopp C."/>
            <person name="Thompson A.W."/>
            <person name="Robinson-Rechavi M."/>
            <person name="Braasch I."/>
            <person name="Lecointre G."/>
            <person name="Bobe J."/>
            <person name="Postlethwait J.H."/>
            <person name="Berthelot C."/>
            <person name="Roest Crollius H."/>
            <person name="Guiguen Y."/>
        </authorList>
    </citation>
    <scope>NUCLEOTIDE SEQUENCE</scope>
    <source>
        <strain evidence="9">Concon-B</strain>
    </source>
</reference>
<evidence type="ECO:0000256" key="6">
    <source>
        <dbReference type="SAM" id="MobiDB-lite"/>
    </source>
</evidence>
<dbReference type="InterPro" id="IPR056467">
    <property type="entry name" value="eWH_GTF3C1"/>
</dbReference>
<feature type="compositionally biased region" description="Acidic residues" evidence="6">
    <location>
        <begin position="1567"/>
        <end position="1577"/>
    </location>
</feature>
<accession>A0A9Q1I721</accession>
<evidence type="ECO:0000259" key="7">
    <source>
        <dbReference type="Pfam" id="PF04182"/>
    </source>
</evidence>
<dbReference type="EMBL" id="JAFJMO010000002">
    <property type="protein sequence ID" value="KAJ8284131.1"/>
    <property type="molecule type" value="Genomic_DNA"/>
</dbReference>
<proteinExistence type="predicted"/>
<feature type="domain" description="B-block binding subunit of TFIIIC" evidence="7">
    <location>
        <begin position="152"/>
        <end position="226"/>
    </location>
</feature>
<feature type="compositionally biased region" description="Low complexity" evidence="6">
    <location>
        <begin position="1871"/>
        <end position="1884"/>
    </location>
</feature>
<keyword evidence="2" id="KW-0597">Phosphoprotein</keyword>
<feature type="region of interest" description="Disordered" evidence="6">
    <location>
        <begin position="1561"/>
        <end position="1580"/>
    </location>
</feature>
<feature type="compositionally biased region" description="Basic residues" evidence="6">
    <location>
        <begin position="1182"/>
        <end position="1198"/>
    </location>
</feature>
<comment type="caution">
    <text evidence="9">The sequence shown here is derived from an EMBL/GenBank/DDBJ whole genome shotgun (WGS) entry which is preliminary data.</text>
</comment>
<keyword evidence="3" id="KW-0238">DNA-binding</keyword>
<sequence>MNDDRHPKFPLKLDPSTKEFLWKSLVCDPDIELYELPRERAQLILFDRFSEIDPETGIQEIRRASPSQDIQEDPYPVKVIQENEDGIQGSCQYFEERKHITSQVRTIDFKPCQSLEDAIDKWGVKLVLVASQRVRFRALIGSEGDPDLKLSDHSYCILERLGRARWQGELQRDLHSRVFKTDPGKMHYLRRSLDRNDLITLQSHVIRVATGGQQYSILILLKRFHVDRRSKYDILMEKTSNLLAATPRQMCVMIKLREQLSVSERTFKRVYQYMMAAKLVQIVSLPLEELNPAAGPCKTKRGTDIMVRCLKLLREYGKKEEDEDENDEEDGYRNLPHSEGPIKERDILMQAYEIVVSSGTKGISQSTLRMRMNVGKLEGRMICRLLERNKMIKGFMEDQGRQRTTKFISKIYVEQSDLNRQFVKEKARSEQLRTGDAADVCEVEVALSPPAEDMSLAQEEQETSKRRQPPSKGSSSKRPAKNSKKTVKDTSSLQTPLKQTKLNFSTQQSAKILSKALTPRRVRGCMSTQVVQNLDMSLDSSSSQSACSSGPANNDSCMMIVEEVVPQKESRPLKGSAKRIQKPHQTYRLLKRKNLIIETIRSVKLIDNLYSLQRMIMDEEKQDGVSTKCCKKSILRLLKSLSKEGMLRLFCTTVIQDGVSKKVELVVHPSITPDDPLVKSAIEQIRFRLSSSYSVNRAKVLQADGEAEQQKGDDTGGKVKGASPSKMAVSKSEKARAKQLKDFKPSIVPGLGRSRGFQPKVPRLRLVHMFLWYLIYGHSMRRAPAEDKGSSAEEEGAEPGQSESANQSAESESSSQAKGKSSTGMAGDKDRVDNETDDDQLKVYVDELSWRRFIPPTPLHREFSYGWALTSDMLLSLPLSLFVKIIQVSYQVDGLEAYLNDPVKQHYPIRHLPGKLKMQLLYKRKYIFSFHECMQRLCYMGLMQFGPFEKFQDKDQIFVYLRKKATIVDTTTCEPHYNIAVSSRPFERRSYTFDTLQDVENYWFDLQCVCLNTPLGLIRGPRRRGQASAGSVEEDEAEPAVEHMRPNEKYLRVAYTLKGRAEVTDDGVIPGDGKGAGGMDSSFYSHLKRNWIWTSYLLSRHRKADSSFESNPTLRLNNLLSKHPLPLSVPCSTKMKNKMGLQLPVMEEEVQITTESSSRNLRVVGGKKQKRKRQKKESVKQATKKKKVVNPPNKRPRTPFHDEADLSALKRMTRQRVTWTLQEDSLLMLCRVASHFLNRKIKKPFVPWQVVRDLLHAQFEESLDKTSLSVGRRSRYIMKNPQTFLNFKICLAEVYQDKSLVEEFQNRCQNYEDSEVCASEFKEFVTALRQKFSAASGDCSFEIPNTKQELFRRFKVYAIGEDSNKIMKDQLKSTEDIHSLVLNNLIQSTLVLSPVQMRSCRSFQTFHIYSRYKEQNLFQAFMKCQKRGLVNRRRVHKVFGPKKCRALPFLPMSYQLSQTYYRCFTWRIPNTVCTESYEFLEALRSCGREDRPNTFIFRNHMIESEPEPESDMIPFPLDAPGGACVTGMSLIMMGLLYVELSIPEQIVVVDSTLVENEALKSAGKDAVEDDEDDDMEEGEGKKKFEVKARQASHTNYLLMRGYSAPGIVSMRNLNPNDNVVVNSCTIRVKLRDTPAHSIFRADWDSSFIDSELQGEACLPSRLTHLMRLSSDSGCLERFSNRCVDQYGYSAEDLQAALDIHGAIEATHSFGCDRLELSQDFSALMEVQDGRTRTFHQYLRDLVNLEEVLEVGGNSVRMVAVKYAEPWLVHIHTPERMAAKSEDLPSQKATPRKRSLPQEGEEQQVPPSKRPTLTIENEEESELHGKAEPASSHAAEGRDLSEQSTGPKSDAETPVEEAAKGEGKEGPGGNVSSPASASLAQSSESTHPLHPQTKDRDGSPPGSVFEKVSFISRPWRVVDGSLNRPVCKGMLESLLFHIMSKPGLPESVLIDHYNGVLQPVVILDLLQGLEEIGCVQKKVLKGRPRATLFSPLRASEPKEDGVKFRDVTFYEPTVDGCLRLSKVFPHEPNWNKSHTLQFRFKTNETWKWEVSAAATGGLQWSPMHITSIALHC</sequence>
<dbReference type="InterPro" id="IPR007309">
    <property type="entry name" value="TFIIIC_Bblock-bd"/>
</dbReference>
<feature type="compositionally biased region" description="Basic and acidic residues" evidence="6">
    <location>
        <begin position="731"/>
        <end position="741"/>
    </location>
</feature>
<feature type="compositionally biased region" description="Polar residues" evidence="6">
    <location>
        <begin position="489"/>
        <end position="501"/>
    </location>
</feature>
<dbReference type="GO" id="GO:0042791">
    <property type="term" value="P:5S class rRNA transcription by RNA polymerase III"/>
    <property type="evidence" value="ECO:0007669"/>
    <property type="project" value="TreeGrafter"/>
</dbReference>
<feature type="compositionally biased region" description="Basic residues" evidence="6">
    <location>
        <begin position="1165"/>
        <end position="1175"/>
    </location>
</feature>
<feature type="region of interest" description="Disordered" evidence="6">
    <location>
        <begin position="704"/>
        <end position="741"/>
    </location>
</feature>
<dbReference type="GO" id="GO:0000127">
    <property type="term" value="C:transcription factor TFIIIC complex"/>
    <property type="evidence" value="ECO:0007669"/>
    <property type="project" value="InterPro"/>
</dbReference>
<feature type="compositionally biased region" description="Low complexity" evidence="6">
    <location>
        <begin position="798"/>
        <end position="822"/>
    </location>
</feature>
<feature type="region of interest" description="Disordered" evidence="6">
    <location>
        <begin position="449"/>
        <end position="501"/>
    </location>
</feature>
<evidence type="ECO:0000256" key="4">
    <source>
        <dbReference type="ARBA" id="ARBA00023163"/>
    </source>
</evidence>
<organism evidence="9 10">
    <name type="scientific">Conger conger</name>
    <name type="common">Conger eel</name>
    <name type="synonym">Muraena conger</name>
    <dbReference type="NCBI Taxonomy" id="82655"/>
    <lineage>
        <taxon>Eukaryota</taxon>
        <taxon>Metazoa</taxon>
        <taxon>Chordata</taxon>
        <taxon>Craniata</taxon>
        <taxon>Vertebrata</taxon>
        <taxon>Euteleostomi</taxon>
        <taxon>Actinopterygii</taxon>
        <taxon>Neopterygii</taxon>
        <taxon>Teleostei</taxon>
        <taxon>Anguilliformes</taxon>
        <taxon>Congridae</taxon>
        <taxon>Conger</taxon>
    </lineage>
</organism>
<keyword evidence="5" id="KW-0539">Nucleus</keyword>
<feature type="domain" description="GTF3C1 extended winged-helix" evidence="8">
    <location>
        <begin position="584"/>
        <end position="692"/>
    </location>
</feature>
<dbReference type="GO" id="GO:0006384">
    <property type="term" value="P:transcription initiation at RNA polymerase III promoter"/>
    <property type="evidence" value="ECO:0007669"/>
    <property type="project" value="InterPro"/>
</dbReference>